<dbReference type="AlphaFoldDB" id="A0AAV7QI51"/>
<dbReference type="EMBL" id="JANPWB010000010">
    <property type="protein sequence ID" value="KAJ1139868.1"/>
    <property type="molecule type" value="Genomic_DNA"/>
</dbReference>
<accession>A0AAV7QI51</accession>
<sequence length="152" mass="16663">MNNLPGRSYGERTPYEVLFGIPMYVPDPDGPGLVAADTSFDINERLSVLQELQQFCDDKSSTSRATLGIRDLPITSTGCITKVGDLVREKITVKKEFGPSYRAPVLVLGVQGTRTVILLPLPGSKANRLISIDDINLHHEADPAQWTQRTLG</sequence>
<name>A0AAV7QI51_PLEWA</name>
<proteinExistence type="predicted"/>
<evidence type="ECO:0000313" key="1">
    <source>
        <dbReference type="EMBL" id="KAJ1139868.1"/>
    </source>
</evidence>
<dbReference type="Proteomes" id="UP001066276">
    <property type="component" value="Chromosome 6"/>
</dbReference>
<reference evidence="1" key="1">
    <citation type="journal article" date="2022" name="bioRxiv">
        <title>Sequencing and chromosome-scale assembly of the giantPleurodeles waltlgenome.</title>
        <authorList>
            <person name="Brown T."/>
            <person name="Elewa A."/>
            <person name="Iarovenko S."/>
            <person name="Subramanian E."/>
            <person name="Araus A.J."/>
            <person name="Petzold A."/>
            <person name="Susuki M."/>
            <person name="Suzuki K.-i.T."/>
            <person name="Hayashi T."/>
            <person name="Toyoda A."/>
            <person name="Oliveira C."/>
            <person name="Osipova E."/>
            <person name="Leigh N.D."/>
            <person name="Simon A."/>
            <person name="Yun M.H."/>
        </authorList>
    </citation>
    <scope>NUCLEOTIDE SEQUENCE</scope>
    <source>
        <strain evidence="1">20211129_DDA</strain>
        <tissue evidence="1">Liver</tissue>
    </source>
</reference>
<comment type="caution">
    <text evidence="1">The sequence shown here is derived from an EMBL/GenBank/DDBJ whole genome shotgun (WGS) entry which is preliminary data.</text>
</comment>
<gene>
    <name evidence="1" type="ORF">NDU88_006231</name>
</gene>
<protein>
    <submittedName>
        <fullName evidence="1">Uncharacterized protein</fullName>
    </submittedName>
</protein>
<organism evidence="1 2">
    <name type="scientific">Pleurodeles waltl</name>
    <name type="common">Iberian ribbed newt</name>
    <dbReference type="NCBI Taxonomy" id="8319"/>
    <lineage>
        <taxon>Eukaryota</taxon>
        <taxon>Metazoa</taxon>
        <taxon>Chordata</taxon>
        <taxon>Craniata</taxon>
        <taxon>Vertebrata</taxon>
        <taxon>Euteleostomi</taxon>
        <taxon>Amphibia</taxon>
        <taxon>Batrachia</taxon>
        <taxon>Caudata</taxon>
        <taxon>Salamandroidea</taxon>
        <taxon>Salamandridae</taxon>
        <taxon>Pleurodelinae</taxon>
        <taxon>Pleurodeles</taxon>
    </lineage>
</organism>
<keyword evidence="2" id="KW-1185">Reference proteome</keyword>
<evidence type="ECO:0000313" key="2">
    <source>
        <dbReference type="Proteomes" id="UP001066276"/>
    </source>
</evidence>